<dbReference type="GO" id="GO:0015562">
    <property type="term" value="F:efflux transmembrane transporter activity"/>
    <property type="evidence" value="ECO:0007669"/>
    <property type="project" value="InterPro"/>
</dbReference>
<comment type="caution">
    <text evidence="2">The sequence shown here is derived from an EMBL/GenBank/DDBJ whole genome shotgun (WGS) entry which is preliminary data.</text>
</comment>
<evidence type="ECO:0000313" key="3">
    <source>
        <dbReference type="Proteomes" id="UP000253383"/>
    </source>
</evidence>
<organism evidence="2 3">
    <name type="scientific">Larkinella punicea</name>
    <dbReference type="NCBI Taxonomy" id="2315727"/>
    <lineage>
        <taxon>Bacteria</taxon>
        <taxon>Pseudomonadati</taxon>
        <taxon>Bacteroidota</taxon>
        <taxon>Cytophagia</taxon>
        <taxon>Cytophagales</taxon>
        <taxon>Spirosomataceae</taxon>
        <taxon>Larkinella</taxon>
    </lineage>
</organism>
<feature type="signal peptide" evidence="1">
    <location>
        <begin position="1"/>
        <end position="22"/>
    </location>
</feature>
<keyword evidence="3" id="KW-1185">Reference proteome</keyword>
<feature type="chain" id="PRO_5016696750" evidence="1">
    <location>
        <begin position="23"/>
        <end position="400"/>
    </location>
</feature>
<keyword evidence="1" id="KW-0732">Signal</keyword>
<dbReference type="Gene3D" id="1.20.1600.10">
    <property type="entry name" value="Outer membrane efflux proteins (OEP)"/>
    <property type="match status" value="1"/>
</dbReference>
<accession>A0A368JK88</accession>
<evidence type="ECO:0000256" key="1">
    <source>
        <dbReference type="SAM" id="SignalP"/>
    </source>
</evidence>
<dbReference type="Proteomes" id="UP000253383">
    <property type="component" value="Unassembled WGS sequence"/>
</dbReference>
<gene>
    <name evidence="2" type="ORF">DUE52_21940</name>
</gene>
<evidence type="ECO:0000313" key="2">
    <source>
        <dbReference type="EMBL" id="RCR67466.1"/>
    </source>
</evidence>
<dbReference type="OrthoDB" id="712316at2"/>
<proteinExistence type="predicted"/>
<dbReference type="RefSeq" id="WP_114408201.1">
    <property type="nucleotide sequence ID" value="NZ_QOWE01000019.1"/>
</dbReference>
<dbReference type="SUPFAM" id="SSF56954">
    <property type="entry name" value="Outer membrane efflux proteins (OEP)"/>
    <property type="match status" value="1"/>
</dbReference>
<dbReference type="AlphaFoldDB" id="A0A368JK88"/>
<dbReference type="EMBL" id="QOWE01000019">
    <property type="protein sequence ID" value="RCR67466.1"/>
    <property type="molecule type" value="Genomic_DNA"/>
</dbReference>
<protein>
    <submittedName>
        <fullName evidence="2">TolC family protein</fullName>
    </submittedName>
</protein>
<reference evidence="2 3" key="1">
    <citation type="submission" date="2018-07" db="EMBL/GenBank/DDBJ databases">
        <title>Genome analysis of Larkinella rosea.</title>
        <authorList>
            <person name="Zhou Z."/>
            <person name="Wang G."/>
        </authorList>
    </citation>
    <scope>NUCLEOTIDE SEQUENCE [LARGE SCALE GENOMIC DNA]</scope>
    <source>
        <strain evidence="3">zzj9</strain>
    </source>
</reference>
<sequence length="400" mass="45807">MQRFRTCFLFKLLMGLTVNAWAQSVPPGTTLAQVLQSVEQTNKTLLAERQYGAARKVEYRTGLNPDNPFVEYDRLPGRPETAGIQQEISLTQALDFPTVYARRRAVARQLTGQTDTRFRVIRQSILLEAKQTSLEIIYYNRRQLELQRRLGRAEQLVRDWSKKLQQGEATALDLNKVRLQRLGAEHELRLNQSEQRQRLQRLAELNGGTVIALRDTLYPALPPLANFPTLDSLIEAGDPTLSVLQQQIGIGQAQVALSRSLTLPKLEVGYHYQAILGQRYQGVHLGLTLPLWQQAQTVNLGKANVLESQARLTQHRTEHYAQNQRLYEQYQTQQASLNQYRELFSQLSTLTLLDTSLRLGQITTVEYLLETTYLYAAQDTYQQLERDVQLAAAELLRYQL</sequence>
<name>A0A368JK88_9BACT</name>